<accession>A0A1J1IMH1</accession>
<evidence type="ECO:0000313" key="1">
    <source>
        <dbReference type="EMBL" id="CRK99665.1"/>
    </source>
</evidence>
<organism evidence="1 2">
    <name type="scientific">Clunio marinus</name>
    <dbReference type="NCBI Taxonomy" id="568069"/>
    <lineage>
        <taxon>Eukaryota</taxon>
        <taxon>Metazoa</taxon>
        <taxon>Ecdysozoa</taxon>
        <taxon>Arthropoda</taxon>
        <taxon>Hexapoda</taxon>
        <taxon>Insecta</taxon>
        <taxon>Pterygota</taxon>
        <taxon>Neoptera</taxon>
        <taxon>Endopterygota</taxon>
        <taxon>Diptera</taxon>
        <taxon>Nematocera</taxon>
        <taxon>Chironomoidea</taxon>
        <taxon>Chironomidae</taxon>
        <taxon>Clunio</taxon>
    </lineage>
</organism>
<reference evidence="1 2" key="1">
    <citation type="submission" date="2015-04" db="EMBL/GenBank/DDBJ databases">
        <authorList>
            <person name="Syromyatnikov M.Y."/>
            <person name="Popov V.N."/>
        </authorList>
    </citation>
    <scope>NUCLEOTIDE SEQUENCE [LARGE SCALE GENOMIC DNA]</scope>
</reference>
<proteinExistence type="predicted"/>
<protein>
    <submittedName>
        <fullName evidence="1">CLUMA_CG013047, isoform A</fullName>
    </submittedName>
</protein>
<evidence type="ECO:0000313" key="2">
    <source>
        <dbReference type="Proteomes" id="UP000183832"/>
    </source>
</evidence>
<keyword evidence="2" id="KW-1185">Reference proteome</keyword>
<dbReference type="AlphaFoldDB" id="A0A1J1IMH1"/>
<name>A0A1J1IMH1_9DIPT</name>
<dbReference type="EMBL" id="CVRI01000052">
    <property type="protein sequence ID" value="CRK99665.1"/>
    <property type="molecule type" value="Genomic_DNA"/>
</dbReference>
<gene>
    <name evidence="1" type="ORF">CLUMA_CG013047</name>
</gene>
<dbReference type="Proteomes" id="UP000183832">
    <property type="component" value="Unassembled WGS sequence"/>
</dbReference>
<sequence>MIDHFDKKSKFEPKYTKKRRRRIIRVSWSHEMKEEVCWFLGRLSTSFNGLDVKKEKKMFSESSAQTITSLKYFFINYHPVHNTNDIHMLTDLFDVSKITKHYSVNAQHLEFPDFIRQIQTRN</sequence>